<organism evidence="2 3">
    <name type="scientific">Streptomyces andamanensis</name>
    <dbReference type="NCBI Taxonomy" id="1565035"/>
    <lineage>
        <taxon>Bacteria</taxon>
        <taxon>Bacillati</taxon>
        <taxon>Actinomycetota</taxon>
        <taxon>Actinomycetes</taxon>
        <taxon>Kitasatosporales</taxon>
        <taxon>Streptomycetaceae</taxon>
        <taxon>Streptomyces</taxon>
    </lineage>
</organism>
<accession>A0ABV8TJK2</accession>
<evidence type="ECO:0000256" key="1">
    <source>
        <dbReference type="SAM" id="SignalP"/>
    </source>
</evidence>
<sequence>MSRRVLAGAAGVALASGVLLSGGTAQAATASIGAGRVQLCAQGNYAAYLVFNTASHSLGGQLSGTVAAGTCQTFNVPNFGGGQQTNIAVRGKFNTSSNTFAVDDLNVPPTAGGWKLFARGTTGNAGADAYLVIEAGPRS</sequence>
<proteinExistence type="predicted"/>
<dbReference type="Proteomes" id="UP001595824">
    <property type="component" value="Unassembled WGS sequence"/>
</dbReference>
<evidence type="ECO:0000313" key="2">
    <source>
        <dbReference type="EMBL" id="MFC4330801.1"/>
    </source>
</evidence>
<name>A0ABV8TJK2_9ACTN</name>
<keyword evidence="3" id="KW-1185">Reference proteome</keyword>
<keyword evidence="1" id="KW-0732">Signal</keyword>
<gene>
    <name evidence="2" type="ORF">ACFPC0_24040</name>
</gene>
<protein>
    <submittedName>
        <fullName evidence="2">Uncharacterized protein</fullName>
    </submittedName>
</protein>
<comment type="caution">
    <text evidence="2">The sequence shown here is derived from an EMBL/GenBank/DDBJ whole genome shotgun (WGS) entry which is preliminary data.</text>
</comment>
<evidence type="ECO:0000313" key="3">
    <source>
        <dbReference type="Proteomes" id="UP001595824"/>
    </source>
</evidence>
<dbReference type="RefSeq" id="WP_168720484.1">
    <property type="nucleotide sequence ID" value="NZ_JBHSDP010000024.1"/>
</dbReference>
<dbReference type="EMBL" id="JBHSDP010000024">
    <property type="protein sequence ID" value="MFC4330801.1"/>
    <property type="molecule type" value="Genomic_DNA"/>
</dbReference>
<feature type="signal peptide" evidence="1">
    <location>
        <begin position="1"/>
        <end position="27"/>
    </location>
</feature>
<feature type="chain" id="PRO_5046556391" evidence="1">
    <location>
        <begin position="28"/>
        <end position="139"/>
    </location>
</feature>
<reference evidence="3" key="1">
    <citation type="journal article" date="2019" name="Int. J. Syst. Evol. Microbiol.">
        <title>The Global Catalogue of Microorganisms (GCM) 10K type strain sequencing project: providing services to taxonomists for standard genome sequencing and annotation.</title>
        <authorList>
            <consortium name="The Broad Institute Genomics Platform"/>
            <consortium name="The Broad Institute Genome Sequencing Center for Infectious Disease"/>
            <person name="Wu L."/>
            <person name="Ma J."/>
        </authorList>
    </citation>
    <scope>NUCLEOTIDE SEQUENCE [LARGE SCALE GENOMIC DNA]</scope>
    <source>
        <strain evidence="3">PCU 347</strain>
    </source>
</reference>